<organism evidence="1">
    <name type="scientific">bioreactor metagenome</name>
    <dbReference type="NCBI Taxonomy" id="1076179"/>
    <lineage>
        <taxon>unclassified sequences</taxon>
        <taxon>metagenomes</taxon>
        <taxon>ecological metagenomes</taxon>
    </lineage>
</organism>
<accession>A0A645I695</accession>
<evidence type="ECO:0000313" key="1">
    <source>
        <dbReference type="EMBL" id="MPN45909.1"/>
    </source>
</evidence>
<dbReference type="EMBL" id="VSSQ01106140">
    <property type="protein sequence ID" value="MPN45909.1"/>
    <property type="molecule type" value="Genomic_DNA"/>
</dbReference>
<reference evidence="1" key="1">
    <citation type="submission" date="2019-08" db="EMBL/GenBank/DDBJ databases">
        <authorList>
            <person name="Kucharzyk K."/>
            <person name="Murdoch R.W."/>
            <person name="Higgins S."/>
            <person name="Loffler F."/>
        </authorList>
    </citation>
    <scope>NUCLEOTIDE SEQUENCE</scope>
</reference>
<comment type="caution">
    <text evidence="1">The sequence shown here is derived from an EMBL/GenBank/DDBJ whole genome shotgun (WGS) entry which is preliminary data.</text>
</comment>
<proteinExistence type="predicted"/>
<dbReference type="AlphaFoldDB" id="A0A645I695"/>
<name>A0A645I695_9ZZZZ</name>
<protein>
    <submittedName>
        <fullName evidence="1">Uncharacterized protein</fullName>
    </submittedName>
</protein>
<sequence>MEAKRKALQGENIKFVTLRNELMYDKNESKSYDKTVAKYKGSNVKYIGTLLYMKKCVVKCSKCNEAFELFNINGRYIGACPSCDTEIELLMK</sequence>
<gene>
    <name evidence="1" type="ORF">SDC9_193488</name>
</gene>